<dbReference type="Proteomes" id="UP000490922">
    <property type="component" value="Unassembled WGS sequence"/>
</dbReference>
<accession>A0A7J5AE49</accession>
<protein>
    <submittedName>
        <fullName evidence="2">Uncharacterized protein</fullName>
    </submittedName>
</protein>
<proteinExistence type="predicted"/>
<dbReference type="AlphaFoldDB" id="A0A7J5AE49"/>
<feature type="transmembrane region" description="Helical" evidence="1">
    <location>
        <begin position="12"/>
        <end position="35"/>
    </location>
</feature>
<feature type="transmembrane region" description="Helical" evidence="1">
    <location>
        <begin position="47"/>
        <end position="66"/>
    </location>
</feature>
<dbReference type="EMBL" id="WAEM01000004">
    <property type="protein sequence ID" value="KAB1155815.1"/>
    <property type="molecule type" value="Genomic_DNA"/>
</dbReference>
<feature type="transmembrane region" description="Helical" evidence="1">
    <location>
        <begin position="206"/>
        <end position="227"/>
    </location>
</feature>
<gene>
    <name evidence="2" type="ORF">F6464_09840</name>
</gene>
<keyword evidence="1" id="KW-0472">Membrane</keyword>
<dbReference type="RefSeq" id="WP_151107634.1">
    <property type="nucleotide sequence ID" value="NZ_WAEM01000004.1"/>
</dbReference>
<keyword evidence="3" id="KW-1185">Reference proteome</keyword>
<evidence type="ECO:0000313" key="3">
    <source>
        <dbReference type="Proteomes" id="UP000490922"/>
    </source>
</evidence>
<comment type="caution">
    <text evidence="2">The sequence shown here is derived from an EMBL/GenBank/DDBJ whole genome shotgun (WGS) entry which is preliminary data.</text>
</comment>
<evidence type="ECO:0000256" key="1">
    <source>
        <dbReference type="SAM" id="Phobius"/>
    </source>
</evidence>
<feature type="transmembrane region" description="Helical" evidence="1">
    <location>
        <begin position="380"/>
        <end position="401"/>
    </location>
</feature>
<evidence type="ECO:0000313" key="2">
    <source>
        <dbReference type="EMBL" id="KAB1155815.1"/>
    </source>
</evidence>
<keyword evidence="1" id="KW-0812">Transmembrane</keyword>
<organism evidence="2 3">
    <name type="scientific">Flavobacterium luteum</name>
    <dbReference type="NCBI Taxonomy" id="2026654"/>
    <lineage>
        <taxon>Bacteria</taxon>
        <taxon>Pseudomonadati</taxon>
        <taxon>Bacteroidota</taxon>
        <taxon>Flavobacteriia</taxon>
        <taxon>Flavobacteriales</taxon>
        <taxon>Flavobacteriaceae</taxon>
        <taxon>Flavobacterium</taxon>
    </lineage>
</organism>
<feature type="transmembrane region" description="Helical" evidence="1">
    <location>
        <begin position="273"/>
        <end position="292"/>
    </location>
</feature>
<feature type="transmembrane region" description="Helical" evidence="1">
    <location>
        <begin position="239"/>
        <end position="261"/>
    </location>
</feature>
<feature type="transmembrane region" description="Helical" evidence="1">
    <location>
        <begin position="322"/>
        <end position="341"/>
    </location>
</feature>
<reference evidence="2 3" key="1">
    <citation type="submission" date="2019-09" db="EMBL/GenBank/DDBJ databases">
        <title>Flavobacterium sp. nov., isolated from glacier ice.</title>
        <authorList>
            <person name="Liu Q."/>
        </authorList>
    </citation>
    <scope>NUCLEOTIDE SEQUENCE [LARGE SCALE GENOMIC DNA]</scope>
    <source>
        <strain evidence="2 3">NBRC 112527</strain>
    </source>
</reference>
<feature type="transmembrane region" description="Helical" evidence="1">
    <location>
        <begin position="168"/>
        <end position="186"/>
    </location>
</feature>
<feature type="transmembrane region" description="Helical" evidence="1">
    <location>
        <begin position="133"/>
        <end position="156"/>
    </location>
</feature>
<sequence>MNILVLVGGYALYITTLKSIFIIPIIGLMATGVILKKIKFKFQFQDWKITVLLTSLFSVLSLLLFFRNNELLILDNDYLFWIRVAVTNQEYGVENINVFYNLIDASYHNSDLYHYLELWTMNLGNALNGQEPAFNFLLFVYPLGLIISCLGIKELLLNIIPSKIDKNYFLAMSSFFIIIGFLFFSQPWDFLNSYLKIGHMPISGMGLAWGSIKMIFLMNIVIALFLYLQKPNSNKFITLLFTTFFYLPVLPILMLTLFIWWCYLYFSGSKTELKDIIILISLSIGFIFYYFVNGNHGGTTVSGFSIKEWFSLSNWIKYCPAIAMKTIFIPIFGFFPIYFLILRKRVSIKSKPFLFMILLYSICIAVWAAFIKNIDANQAFLLFFGAILPLLMLLGLWNLIFVKRSPILGFLLVNIYLIPGIIHASKYNNQIKKDQVSTIDYIQKLDNARVLYIPDKTELNSVYDYNERVYTGMNQFILYNSKVDLISVAASFDGNYLKNNALEMYTFYRDISSYYKQCGYFDVSSKCFKDFIRNCKINVICTKNKEMHVEGWAKDFENSDYSFYKILP</sequence>
<name>A0A7J5AE49_9FLAO</name>
<feature type="transmembrane region" description="Helical" evidence="1">
    <location>
        <begin position="407"/>
        <end position="425"/>
    </location>
</feature>
<feature type="transmembrane region" description="Helical" evidence="1">
    <location>
        <begin position="353"/>
        <end position="371"/>
    </location>
</feature>
<keyword evidence="1" id="KW-1133">Transmembrane helix</keyword>